<keyword evidence="2" id="KW-1185">Reference proteome</keyword>
<name>A0ACC2JZ16_9PEZI</name>
<sequence>MNNLRLATFSKVLIANRGEIAVRCIRATRELGVLSVAIYTPSDATSLHVALAEEAVQLSGDGISGYLDIDGILRICREFSVDAVIPGYGFLSENATFAQKVIDAGMAFVGPSPESMTDMGLKHRAREIAQLAKVPIIPGTSLLSSEDEALSAAQKLGYPVMLKATGGGGGMGLEICQCAEDVQRAFERVKNSGERLFKNSGVLLEKYILQSRHVEVQVFGNGKDIIHFGERECSIQRRHQKIIEECPSPFVEARPELRRKLTESAVNYASMLNYKSAGTVEFLVDDTTGDFFLLEMNTRLQVEHGITELCYSVDLVVLMLRQADLERAGRGGIPSAELLALQNTASSGTAIEARIYAEDPYRDFAPSPGLFQEVRWPSTKDARVDTWIQRGQNVTSHYDPLLAKVIVHAPTRKQAIDKMIQVCSSGVVLKGPTTHQDFIEAIVSSEAFADGNTLTNFLDTSFSYKPCGIDVISGGSYSTIQDLPARASIGYGIPKSGPMDSISSRIANILVGNPIGTEVIEMTLIGPELLFTSSSRIAICGADCVVTIDNKERPMWSSLSIKSGQILRIGTVTGAGCRMYLAVKGGFPNIPSVFGSKSTTPSLKYGGCQGRPLQMGDFLHLQTQELALPFEVEDFRLPPHMIPDMSVEDIYVLQGPHDSDDIMTTEDRTMLYGTKWKVGYNSSRSGVRLIGPAPQWARRSGGEAGSHPSNYLDYGYPSPGGLNWGGDSACIFTADSPNLGGLICSSTVISADMWKLGQLKPGDTVALTPVSLENAVTQIQRVEAYLSTIHQVVSGNIATSDILPRTIPRADILPNGALLKVVPSPNKDALIPKITYRQGGDKFLLVEIGEQSANISVLGRVKLLIDKLQSQVDVTLLLTPPYLVDHPEIEECIQRYMETTRNKAAYLPDNVEYIRRCNGLSNRSEVFDMILQTEFVVPAVGFYCGTPMFFPLDPKGIICQKYNPTRVSTPGGTIGYGGPLMAGYSIQAPGGYMIAARTLEMWDTFGTKPGFTAEQPWLLKPFDKVRFFKVSIEEYDSLALDYFARRYRWQISPSTFDIQEAFEAMNRAQNDPDIIEFKKRQREALEEQEKVENRLYAEWVAEVGLSEAVEEEEMGAQDDDTVTISSPMAANLWKVEVKLGDVIEEGQVVAILEAMKMEVKVVAPEEAEGCQVLTIAKKTQTVVNAGDVLFRLSKTNTNSK</sequence>
<dbReference type="EMBL" id="JAPUUL010000086">
    <property type="protein sequence ID" value="KAJ8132768.1"/>
    <property type="molecule type" value="Genomic_DNA"/>
</dbReference>
<gene>
    <name evidence="1" type="ORF">O1611_g849</name>
</gene>
<evidence type="ECO:0000313" key="1">
    <source>
        <dbReference type="EMBL" id="KAJ8132768.1"/>
    </source>
</evidence>
<dbReference type="Proteomes" id="UP001153332">
    <property type="component" value="Unassembled WGS sequence"/>
</dbReference>
<accession>A0ACC2JZ16</accession>
<evidence type="ECO:0000313" key="2">
    <source>
        <dbReference type="Proteomes" id="UP001153332"/>
    </source>
</evidence>
<protein>
    <submittedName>
        <fullName evidence="1">Uncharacterized protein</fullName>
    </submittedName>
</protein>
<organism evidence="1 2">
    <name type="scientific">Lasiodiplodia mahajangana</name>
    <dbReference type="NCBI Taxonomy" id="1108764"/>
    <lineage>
        <taxon>Eukaryota</taxon>
        <taxon>Fungi</taxon>
        <taxon>Dikarya</taxon>
        <taxon>Ascomycota</taxon>
        <taxon>Pezizomycotina</taxon>
        <taxon>Dothideomycetes</taxon>
        <taxon>Dothideomycetes incertae sedis</taxon>
        <taxon>Botryosphaeriales</taxon>
        <taxon>Botryosphaeriaceae</taxon>
        <taxon>Lasiodiplodia</taxon>
    </lineage>
</organism>
<reference evidence="1" key="1">
    <citation type="submission" date="2022-12" db="EMBL/GenBank/DDBJ databases">
        <title>Genome Sequence of Lasiodiplodia mahajangana.</title>
        <authorList>
            <person name="Buettner E."/>
        </authorList>
    </citation>
    <scope>NUCLEOTIDE SEQUENCE</scope>
    <source>
        <strain evidence="1">VT137</strain>
    </source>
</reference>
<proteinExistence type="predicted"/>
<comment type="caution">
    <text evidence="1">The sequence shown here is derived from an EMBL/GenBank/DDBJ whole genome shotgun (WGS) entry which is preliminary data.</text>
</comment>